<proteinExistence type="inferred from homology"/>
<sequence length="508" mass="52539">MTRPDTAWSLRRWLLSCLGLLALVLLALACGIGALHHQATTSRDTAARASQAQTDLQVYLRGLNEMLLTDGSSTATAMVKDAGAGFERRLQQLLTHHGDDAVGLALRQEVQPAWTAMTAAAQALLKIKGVSASDDASMLAYGKVAGLSEPLVKAVAAVEAAEQQAAQQAESRLLLLGATGAAGSALALLLIGTQLYRVVFSRLGGEPALACALANRLAAYDLAVDIPVQQAGEAATVMQALARIRDSLAHVVAQVRVNAESVASASAQIAQGNQDLSLRTEQQAASLQRTSASTAELGTTVAQNADSARQANALAQGASQVAVQGGEVMGEVVQTMQGINDSSRRIADIIGVIDGIAFQTNILALNAAVEAARAGEQGRGFAVVASEVRSLARRSADAAREIKQLIQASVQTVEDGTTLVDRAGSAMQQTVASIREVTDIVATISAASLAQHGGVHRLGETMGQLDTSTQQNAALVEQSAAAADSLRQQALQLVELVSVFRLPAGQAG</sequence>
<dbReference type="CDD" id="cd11386">
    <property type="entry name" value="MCP_signal"/>
    <property type="match status" value="1"/>
</dbReference>
<keyword evidence="4" id="KW-0807">Transducer</keyword>
<feature type="domain" description="Methyl-accepting transducer" evidence="5">
    <location>
        <begin position="258"/>
        <end position="487"/>
    </location>
</feature>
<evidence type="ECO:0000313" key="7">
    <source>
        <dbReference type="Proteomes" id="UP000301751"/>
    </source>
</evidence>
<dbReference type="Proteomes" id="UP000301751">
    <property type="component" value="Unassembled WGS sequence"/>
</dbReference>
<comment type="similarity">
    <text evidence="3">Belongs to the methyl-accepting chemotaxis (MCP) protein family.</text>
</comment>
<dbReference type="SUPFAM" id="SSF58104">
    <property type="entry name" value="Methyl-accepting chemotaxis protein (MCP) signaling domain"/>
    <property type="match status" value="1"/>
</dbReference>
<evidence type="ECO:0000313" key="6">
    <source>
        <dbReference type="EMBL" id="GCL64981.1"/>
    </source>
</evidence>
<keyword evidence="2" id="KW-0488">Methylation</keyword>
<accession>A0A480AU94</accession>
<dbReference type="Pfam" id="PF00015">
    <property type="entry name" value="MCPsignal"/>
    <property type="match status" value="1"/>
</dbReference>
<dbReference type="PROSITE" id="PS50111">
    <property type="entry name" value="CHEMOTAXIS_TRANSDUC_2"/>
    <property type="match status" value="1"/>
</dbReference>
<dbReference type="InterPro" id="IPR004089">
    <property type="entry name" value="MCPsignal_dom"/>
</dbReference>
<dbReference type="InterPro" id="IPR004090">
    <property type="entry name" value="Chemotax_Me-accpt_rcpt"/>
</dbReference>
<dbReference type="PRINTS" id="PR00260">
    <property type="entry name" value="CHEMTRNSDUCR"/>
</dbReference>
<dbReference type="InterPro" id="IPR051310">
    <property type="entry name" value="MCP_chemotaxis"/>
</dbReference>
<dbReference type="GO" id="GO:0005886">
    <property type="term" value="C:plasma membrane"/>
    <property type="evidence" value="ECO:0007669"/>
    <property type="project" value="TreeGrafter"/>
</dbReference>
<dbReference type="GO" id="GO:0006935">
    <property type="term" value="P:chemotaxis"/>
    <property type="evidence" value="ECO:0007669"/>
    <property type="project" value="InterPro"/>
</dbReference>
<evidence type="ECO:0000256" key="1">
    <source>
        <dbReference type="ARBA" id="ARBA00004370"/>
    </source>
</evidence>
<dbReference type="PROSITE" id="PS51257">
    <property type="entry name" value="PROKAR_LIPOPROTEIN"/>
    <property type="match status" value="1"/>
</dbReference>
<evidence type="ECO:0000256" key="3">
    <source>
        <dbReference type="ARBA" id="ARBA00029447"/>
    </source>
</evidence>
<evidence type="ECO:0000256" key="2">
    <source>
        <dbReference type="ARBA" id="ARBA00022481"/>
    </source>
</evidence>
<dbReference type="Gene3D" id="1.10.287.950">
    <property type="entry name" value="Methyl-accepting chemotaxis protein"/>
    <property type="match status" value="1"/>
</dbReference>
<dbReference type="AlphaFoldDB" id="A0A480AU94"/>
<evidence type="ECO:0000259" key="5">
    <source>
        <dbReference type="PROSITE" id="PS50111"/>
    </source>
</evidence>
<reference evidence="7" key="1">
    <citation type="submission" date="2019-03" db="EMBL/GenBank/DDBJ databases">
        <title>Aquabacterium pictum sp.nov., the first bacteriochlorophyll a-containing freshwater bacterium in the genus Aquabacterium of the class Betaproteobacteria.</title>
        <authorList>
            <person name="Hirose S."/>
            <person name="Tank M."/>
            <person name="Hara E."/>
            <person name="Tamaki H."/>
            <person name="Takaichi S."/>
            <person name="Haruta S."/>
            <person name="Hanada S."/>
        </authorList>
    </citation>
    <scope>NUCLEOTIDE SEQUENCE [LARGE SCALE GENOMIC DNA]</scope>
    <source>
        <strain evidence="7">W35</strain>
    </source>
</reference>
<dbReference type="GO" id="GO:0004888">
    <property type="term" value="F:transmembrane signaling receptor activity"/>
    <property type="evidence" value="ECO:0007669"/>
    <property type="project" value="InterPro"/>
</dbReference>
<dbReference type="SMART" id="SM00283">
    <property type="entry name" value="MA"/>
    <property type="match status" value="1"/>
</dbReference>
<protein>
    <recommendedName>
        <fullName evidence="5">Methyl-accepting transducer domain-containing protein</fullName>
    </recommendedName>
</protein>
<evidence type="ECO:0000256" key="4">
    <source>
        <dbReference type="PROSITE-ProRule" id="PRU00284"/>
    </source>
</evidence>
<organism evidence="6 7">
    <name type="scientific">Pseudaquabacterium pictum</name>
    <dbReference type="NCBI Taxonomy" id="2315236"/>
    <lineage>
        <taxon>Bacteria</taxon>
        <taxon>Pseudomonadati</taxon>
        <taxon>Pseudomonadota</taxon>
        <taxon>Betaproteobacteria</taxon>
        <taxon>Burkholderiales</taxon>
        <taxon>Sphaerotilaceae</taxon>
        <taxon>Pseudaquabacterium</taxon>
    </lineage>
</organism>
<gene>
    <name evidence="6" type="ORF">AQPW35_40620</name>
</gene>
<dbReference type="FunFam" id="1.10.287.950:FF:000001">
    <property type="entry name" value="Methyl-accepting chemotaxis sensory transducer"/>
    <property type="match status" value="1"/>
</dbReference>
<dbReference type="RefSeq" id="WP_137734691.1">
    <property type="nucleotide sequence ID" value="NZ_BJCL01000012.1"/>
</dbReference>
<comment type="caution">
    <text evidence="6">The sequence shown here is derived from an EMBL/GenBank/DDBJ whole genome shotgun (WGS) entry which is preliminary data.</text>
</comment>
<dbReference type="EMBL" id="BJCL01000012">
    <property type="protein sequence ID" value="GCL64981.1"/>
    <property type="molecule type" value="Genomic_DNA"/>
</dbReference>
<dbReference type="GO" id="GO:0007165">
    <property type="term" value="P:signal transduction"/>
    <property type="evidence" value="ECO:0007669"/>
    <property type="project" value="UniProtKB-KW"/>
</dbReference>
<dbReference type="OrthoDB" id="9806477at2"/>
<dbReference type="PANTHER" id="PTHR43531:SF14">
    <property type="entry name" value="METHYL-ACCEPTING CHEMOTAXIS PROTEIN I-RELATED"/>
    <property type="match status" value="1"/>
</dbReference>
<comment type="subcellular location">
    <subcellularLocation>
        <location evidence="1">Membrane</location>
    </subcellularLocation>
</comment>
<dbReference type="PANTHER" id="PTHR43531">
    <property type="entry name" value="PROTEIN ICFG"/>
    <property type="match status" value="1"/>
</dbReference>
<keyword evidence="7" id="KW-1185">Reference proteome</keyword>
<name>A0A480AU94_9BURK</name>